<keyword evidence="1" id="KW-0472">Membrane</keyword>
<feature type="transmembrane region" description="Helical" evidence="1">
    <location>
        <begin position="6"/>
        <end position="26"/>
    </location>
</feature>
<accession>A0AAX3XBI9</accession>
<dbReference type="EMBL" id="CP123973">
    <property type="protein sequence ID" value="WII29804.1"/>
    <property type="molecule type" value="Genomic_DNA"/>
</dbReference>
<evidence type="ECO:0000313" key="3">
    <source>
        <dbReference type="Proteomes" id="UP001231316"/>
    </source>
</evidence>
<gene>
    <name evidence="2" type="ORF">QFE45_11105</name>
</gene>
<organism evidence="2 3">
    <name type="scientific">Ligilactobacillus salivarius</name>
    <dbReference type="NCBI Taxonomy" id="1624"/>
    <lineage>
        <taxon>Bacteria</taxon>
        <taxon>Bacillati</taxon>
        <taxon>Bacillota</taxon>
        <taxon>Bacilli</taxon>
        <taxon>Lactobacillales</taxon>
        <taxon>Lactobacillaceae</taxon>
        <taxon>Ligilactobacillus</taxon>
    </lineage>
</organism>
<name>A0AAX3XBI9_9LACO</name>
<evidence type="ECO:0000256" key="1">
    <source>
        <dbReference type="SAM" id="Phobius"/>
    </source>
</evidence>
<evidence type="ECO:0000313" key="2">
    <source>
        <dbReference type="EMBL" id="WII29804.1"/>
    </source>
</evidence>
<protein>
    <submittedName>
        <fullName evidence="2">Uncharacterized protein</fullName>
    </submittedName>
</protein>
<reference evidence="2" key="1">
    <citation type="submission" date="2023-04" db="EMBL/GenBank/DDBJ databases">
        <title>Four porcine-derived lactic acid bacteria strains analyses and their evaluation as potential probiotics based on genomics.</title>
        <authorList>
            <person name="Niu D."/>
        </authorList>
    </citation>
    <scope>NUCLEOTIDE SEQUENCE</scope>
    <source>
        <strain evidence="2">ZSA5</strain>
        <plasmid evidence="2">unnamed2</plasmid>
    </source>
</reference>
<keyword evidence="1" id="KW-1133">Transmembrane helix</keyword>
<dbReference type="AlphaFoldDB" id="A0AAX3XBI9"/>
<geneLocation type="plasmid" evidence="2 3">
    <name>unnamed2</name>
</geneLocation>
<sequence length="69" mass="7486">MKDRIVQALIVVGILAGFVAFIAVEWNYIGKIIFALIFGPALLLPKMLLLLFATIAALITLAKVAETDE</sequence>
<feature type="transmembrane region" description="Helical" evidence="1">
    <location>
        <begin position="33"/>
        <end position="59"/>
    </location>
</feature>
<keyword evidence="1" id="KW-0812">Transmembrane</keyword>
<dbReference type="Proteomes" id="UP001231316">
    <property type="component" value="Plasmid unnamed2"/>
</dbReference>
<dbReference type="RefSeq" id="WP_284650772.1">
    <property type="nucleotide sequence ID" value="NZ_CP123973.1"/>
</dbReference>
<keyword evidence="2" id="KW-0614">Plasmid</keyword>
<proteinExistence type="predicted"/>